<feature type="transmembrane region" description="Helical" evidence="6">
    <location>
        <begin position="6"/>
        <end position="25"/>
    </location>
</feature>
<dbReference type="AlphaFoldDB" id="A0AAJ7EEC4"/>
<evidence type="ECO:0000256" key="2">
    <source>
        <dbReference type="ARBA" id="ARBA00022475"/>
    </source>
</evidence>
<evidence type="ECO:0000256" key="6">
    <source>
        <dbReference type="SAM" id="Phobius"/>
    </source>
</evidence>
<dbReference type="GeneID" id="106122454"/>
<reference evidence="7" key="1">
    <citation type="submission" date="2025-08" db="UniProtKB">
        <authorList>
            <consortium name="RefSeq"/>
        </authorList>
    </citation>
    <scope>IDENTIFICATION</scope>
</reference>
<keyword evidence="3 6" id="KW-0812">Transmembrane</keyword>
<dbReference type="InterPro" id="IPR013604">
    <property type="entry name" value="7TM_chemorcpt"/>
</dbReference>
<evidence type="ECO:0000256" key="3">
    <source>
        <dbReference type="ARBA" id="ARBA00022692"/>
    </source>
</evidence>
<dbReference type="KEGG" id="pxu:106122454"/>
<protein>
    <submittedName>
        <fullName evidence="7">Uncharacterized protein LOC106122454</fullName>
    </submittedName>
</protein>
<comment type="subcellular location">
    <subcellularLocation>
        <location evidence="1">Cell membrane</location>
        <topology evidence="1">Multi-pass membrane protein</topology>
    </subcellularLocation>
</comment>
<dbReference type="GO" id="GO:0050909">
    <property type="term" value="P:sensory perception of taste"/>
    <property type="evidence" value="ECO:0007669"/>
    <property type="project" value="InterPro"/>
</dbReference>
<evidence type="ECO:0000256" key="1">
    <source>
        <dbReference type="ARBA" id="ARBA00004651"/>
    </source>
</evidence>
<proteinExistence type="predicted"/>
<feature type="transmembrane region" description="Helical" evidence="6">
    <location>
        <begin position="84"/>
        <end position="103"/>
    </location>
</feature>
<sequence length="108" mass="12880">MENASWLVIAKVLQLYLWYYLCCYVNEQMSKEVEQAEILIMKYLINFKCDQSRRNLMSTFKQLVSTNRIQFTACNLFRLNYANILRTIVSVITYSIILNQLFWSGENN</sequence>
<evidence type="ECO:0000256" key="5">
    <source>
        <dbReference type="ARBA" id="ARBA00023136"/>
    </source>
</evidence>
<keyword evidence="5 6" id="KW-0472">Membrane</keyword>
<name>A0AAJ7EEC4_PAPXU</name>
<dbReference type="Proteomes" id="UP000694872">
    <property type="component" value="Unplaced"/>
</dbReference>
<organism evidence="7">
    <name type="scientific">Papilio xuthus</name>
    <name type="common">Asian swallowtail butterfly</name>
    <dbReference type="NCBI Taxonomy" id="66420"/>
    <lineage>
        <taxon>Eukaryota</taxon>
        <taxon>Metazoa</taxon>
        <taxon>Ecdysozoa</taxon>
        <taxon>Arthropoda</taxon>
        <taxon>Hexapoda</taxon>
        <taxon>Insecta</taxon>
        <taxon>Pterygota</taxon>
        <taxon>Neoptera</taxon>
        <taxon>Endopterygota</taxon>
        <taxon>Lepidoptera</taxon>
        <taxon>Glossata</taxon>
        <taxon>Ditrysia</taxon>
        <taxon>Papilionoidea</taxon>
        <taxon>Papilionidae</taxon>
        <taxon>Papilioninae</taxon>
        <taxon>Papilio</taxon>
    </lineage>
</organism>
<accession>A0AAJ7EEC4</accession>
<gene>
    <name evidence="7" type="primary">LOC106122454</name>
</gene>
<dbReference type="RefSeq" id="XP_013173867.1">
    <property type="nucleotide sequence ID" value="XM_013318413.1"/>
</dbReference>
<evidence type="ECO:0000313" key="7">
    <source>
        <dbReference type="RefSeq" id="XP_013173867.1"/>
    </source>
</evidence>
<dbReference type="GO" id="GO:0005886">
    <property type="term" value="C:plasma membrane"/>
    <property type="evidence" value="ECO:0007669"/>
    <property type="project" value="UniProtKB-SubCell"/>
</dbReference>
<evidence type="ECO:0000256" key="4">
    <source>
        <dbReference type="ARBA" id="ARBA00022989"/>
    </source>
</evidence>
<keyword evidence="2" id="KW-1003">Cell membrane</keyword>
<keyword evidence="4 6" id="KW-1133">Transmembrane helix</keyword>
<dbReference type="Pfam" id="PF08395">
    <property type="entry name" value="7tm_7"/>
    <property type="match status" value="1"/>
</dbReference>